<proteinExistence type="predicted"/>
<dbReference type="Proteomes" id="UP000005877">
    <property type="component" value="Chromosome"/>
</dbReference>
<dbReference type="PATRIC" id="fig|1110509.7.peg.1489"/>
<dbReference type="Gene3D" id="1.25.40.10">
    <property type="entry name" value="Tetratricopeptide repeat domain"/>
    <property type="match status" value="1"/>
</dbReference>
<dbReference type="NCBIfam" id="NF040586">
    <property type="entry name" value="FxSxx_TPR"/>
    <property type="match status" value="1"/>
</dbReference>
<evidence type="ECO:0000313" key="2">
    <source>
        <dbReference type="EMBL" id="AET64705.1"/>
    </source>
</evidence>
<dbReference type="RefSeq" id="WP_014586890.1">
    <property type="nucleotide sequence ID" value="NC_017527.1"/>
</dbReference>
<dbReference type="SUPFAM" id="SSF52540">
    <property type="entry name" value="P-loop containing nucleoside triphosphate hydrolases"/>
    <property type="match status" value="1"/>
</dbReference>
<evidence type="ECO:0000256" key="1">
    <source>
        <dbReference type="PROSITE-ProRule" id="PRU00339"/>
    </source>
</evidence>
<dbReference type="Gene3D" id="3.40.50.300">
    <property type="entry name" value="P-loop containing nucleotide triphosphate hydrolases"/>
    <property type="match status" value="1"/>
</dbReference>
<reference evidence="2 3" key="1">
    <citation type="journal article" date="2012" name="PLoS ONE">
        <title>The genome characteristics and predicted function of methyl-group oxidation pathway in the obligate aceticlastic methanogens, Methanosaeta spp.</title>
        <authorList>
            <person name="Zhu J."/>
            <person name="Zheng H."/>
            <person name="Ai G."/>
            <person name="Zhang G."/>
            <person name="Liu D."/>
            <person name="Liu X."/>
            <person name="Dong X."/>
        </authorList>
    </citation>
    <scope>NUCLEOTIDE SEQUENCE [LARGE SCALE GENOMIC DNA]</scope>
    <source>
        <strain evidence="2 3">6Ac</strain>
    </source>
</reference>
<gene>
    <name evidence="2" type="ordered locus">Mhar_1341</name>
</gene>
<dbReference type="InterPro" id="IPR019734">
    <property type="entry name" value="TPR_rpt"/>
</dbReference>
<dbReference type="SMART" id="SM00028">
    <property type="entry name" value="TPR"/>
    <property type="match status" value="3"/>
</dbReference>
<feature type="repeat" description="TPR" evidence="1">
    <location>
        <begin position="454"/>
        <end position="487"/>
    </location>
</feature>
<evidence type="ECO:0000313" key="3">
    <source>
        <dbReference type="Proteomes" id="UP000005877"/>
    </source>
</evidence>
<dbReference type="PANTHER" id="PTHR47691">
    <property type="entry name" value="REGULATOR-RELATED"/>
    <property type="match status" value="1"/>
</dbReference>
<keyword evidence="3" id="KW-1185">Reference proteome</keyword>
<dbReference type="Pfam" id="PF13424">
    <property type="entry name" value="TPR_12"/>
    <property type="match status" value="2"/>
</dbReference>
<dbReference type="PANTHER" id="PTHR47691:SF3">
    <property type="entry name" value="HTH-TYPE TRANSCRIPTIONAL REGULATOR RV0890C-RELATED"/>
    <property type="match status" value="1"/>
</dbReference>
<evidence type="ECO:0008006" key="4">
    <source>
        <dbReference type="Google" id="ProtNLM"/>
    </source>
</evidence>
<dbReference type="AlphaFoldDB" id="G7WNU5"/>
<dbReference type="STRING" id="1110509.Mhar_1341"/>
<organism evidence="2 3">
    <name type="scientific">Methanothrix harundinacea (strain 6Ac)</name>
    <name type="common">Methanosaeta harundinacea</name>
    <dbReference type="NCBI Taxonomy" id="1110509"/>
    <lineage>
        <taxon>Archaea</taxon>
        <taxon>Methanobacteriati</taxon>
        <taxon>Methanobacteriota</taxon>
        <taxon>Stenosarchaea group</taxon>
        <taxon>Methanomicrobia</taxon>
        <taxon>Methanotrichales</taxon>
        <taxon>Methanotrichaceae</taxon>
        <taxon>Methanothrix</taxon>
    </lineage>
</organism>
<dbReference type="GeneID" id="12510510"/>
<keyword evidence="1" id="KW-0802">TPR repeat</keyword>
<dbReference type="InterPro" id="IPR011990">
    <property type="entry name" value="TPR-like_helical_dom_sf"/>
</dbReference>
<dbReference type="PROSITE" id="PS50005">
    <property type="entry name" value="TPR"/>
    <property type="match status" value="2"/>
</dbReference>
<sequence length="553" mass="60316">MIDLFLKGRRNPHFSGRSSTLKDLQDRLKDGPVLLLGPDGIGKSAIAEEYGRIHFSEYDHRLWVRAWDGAVLASDYASLAEPLGIPSEEDGDVSDLAGSVRAHFEERGRWLLVFDGAPFPEALDGFLPEGGGDVVVTSRSSGWPGWSALEVGPLDLQEAAGFLLQRTEREDASGAAALARELDRHPLSLELAAAYIRWTGASISRYLDDLRGRLAEPPARKLPGIPEPLAAVLEISVEQVGAVSQEGLDLLTLSAFLAPEDLPVDLLEKTAALLPESVELGIAALERRGLVRRGEGLLSVHPLVQAFAYSRLDEEERKAWAAETVRSVAGAFGSYIEDLATWPECRRLLPSALFSTRRVEEVGGGSEEASLLLSQVGLYLHRRGDLRGSKGVLETLIVIDERLHGPDHPELATDLNNLGSVLRALGDLLGARRSFERAIAIEESQPTPDRLKIAIRENNLGTVLRALGDLPAAVAAFERALAIDREAYGPNHFKTAIRLNNLGEVLQEMGDLEGARDSYQRAYRVFSQILGPGHHYTRRAEENLVSLREEGSG</sequence>
<feature type="repeat" description="TPR" evidence="1">
    <location>
        <begin position="412"/>
        <end position="445"/>
    </location>
</feature>
<accession>G7WNU5</accession>
<name>G7WNU5_METH6</name>
<protein>
    <recommendedName>
        <fullName evidence="4">Tetratricopeptide TPR_2 repeat protein</fullName>
    </recommendedName>
</protein>
<dbReference type="EMBL" id="CP003117">
    <property type="protein sequence ID" value="AET64705.1"/>
    <property type="molecule type" value="Genomic_DNA"/>
</dbReference>
<dbReference type="HOGENOM" id="CLU_420216_0_0_2"/>
<dbReference type="KEGG" id="mhi:Mhar_1341"/>
<dbReference type="SUPFAM" id="SSF48452">
    <property type="entry name" value="TPR-like"/>
    <property type="match status" value="1"/>
</dbReference>
<dbReference type="InterPro" id="IPR027417">
    <property type="entry name" value="P-loop_NTPase"/>
</dbReference>